<evidence type="ECO:0000259" key="1">
    <source>
        <dbReference type="Pfam" id="PF03721"/>
    </source>
</evidence>
<dbReference type="InterPro" id="IPR036291">
    <property type="entry name" value="NAD(P)-bd_dom_sf"/>
</dbReference>
<dbReference type="PANTHER" id="PTHR43750">
    <property type="entry name" value="UDP-GLUCOSE 6-DEHYDROGENASE TUAD"/>
    <property type="match status" value="1"/>
</dbReference>
<dbReference type="Pfam" id="PF03721">
    <property type="entry name" value="UDPG_MGDP_dh_N"/>
    <property type="match status" value="1"/>
</dbReference>
<dbReference type="GO" id="GO:0016616">
    <property type="term" value="F:oxidoreductase activity, acting on the CH-OH group of donors, NAD or NADP as acceptor"/>
    <property type="evidence" value="ECO:0007669"/>
    <property type="project" value="InterPro"/>
</dbReference>
<dbReference type="RefSeq" id="WP_188646656.1">
    <property type="nucleotide sequence ID" value="NZ_BMHQ01000002.1"/>
</dbReference>
<sequence length="239" mass="26454">MNITVLGTGSVGLVTGACLSHLGHQTICVDLGASGEASIPEDGVPDWEPGLNELLLQGFHQQRIQFFTDIPEAIREGEVVIIAVETPLLPNGRTDLTLVWKAVELIARHHDGQPLVLVQSAVPVGTTRAIQEAFQKDPHCEQLEVAYCPAFFSRGNAVRDFLQPQKIVLGVETSQAQEIVTRIYRDIPCELKVLDFQSAEWIQHASRAYLAMKLSYVQMLARFRQQQGEAKDNSLTRAE</sequence>
<protein>
    <recommendedName>
        <fullName evidence="1">UDP-glucose/GDP-mannose dehydrogenase N-terminal domain-containing protein</fullName>
    </recommendedName>
</protein>
<evidence type="ECO:0000313" key="3">
    <source>
        <dbReference type="Proteomes" id="UP000625210"/>
    </source>
</evidence>
<dbReference type="GO" id="GO:0051287">
    <property type="term" value="F:NAD binding"/>
    <property type="evidence" value="ECO:0007669"/>
    <property type="project" value="InterPro"/>
</dbReference>
<keyword evidence="3" id="KW-1185">Reference proteome</keyword>
<gene>
    <name evidence="2" type="ORF">GCM10011571_08750</name>
</gene>
<accession>A0A8J2VGI9</accession>
<reference evidence="2" key="2">
    <citation type="submission" date="2020-09" db="EMBL/GenBank/DDBJ databases">
        <authorList>
            <person name="Sun Q."/>
            <person name="Zhou Y."/>
        </authorList>
    </citation>
    <scope>NUCLEOTIDE SEQUENCE</scope>
    <source>
        <strain evidence="2">CGMCC 1.15179</strain>
    </source>
</reference>
<evidence type="ECO:0000313" key="2">
    <source>
        <dbReference type="EMBL" id="GGE09694.1"/>
    </source>
</evidence>
<dbReference type="InterPro" id="IPR028359">
    <property type="entry name" value="UDP_ManNAc/GlcNAc_DH"/>
</dbReference>
<dbReference type="PIRSF" id="PIRSF500136">
    <property type="entry name" value="UDP_ManNAc_DH"/>
    <property type="match status" value="1"/>
</dbReference>
<dbReference type="PANTHER" id="PTHR43750:SF3">
    <property type="entry name" value="UDP-GLUCOSE 6-DEHYDROGENASE TUAD"/>
    <property type="match status" value="1"/>
</dbReference>
<reference evidence="2" key="1">
    <citation type="journal article" date="2014" name="Int. J. Syst. Evol. Microbiol.">
        <title>Complete genome sequence of Corynebacterium casei LMG S-19264T (=DSM 44701T), isolated from a smear-ripened cheese.</title>
        <authorList>
            <consortium name="US DOE Joint Genome Institute (JGI-PGF)"/>
            <person name="Walter F."/>
            <person name="Albersmeier A."/>
            <person name="Kalinowski J."/>
            <person name="Ruckert C."/>
        </authorList>
    </citation>
    <scope>NUCLEOTIDE SEQUENCE</scope>
    <source>
        <strain evidence="2">CGMCC 1.15179</strain>
    </source>
</reference>
<dbReference type="PIRSF" id="PIRSF000124">
    <property type="entry name" value="UDPglc_GDPman_dh"/>
    <property type="match status" value="1"/>
</dbReference>
<comment type="caution">
    <text evidence="2">The sequence shown here is derived from an EMBL/GenBank/DDBJ whole genome shotgun (WGS) entry which is preliminary data.</text>
</comment>
<proteinExistence type="predicted"/>
<dbReference type="Gene3D" id="3.40.50.720">
    <property type="entry name" value="NAD(P)-binding Rossmann-like Domain"/>
    <property type="match status" value="1"/>
</dbReference>
<feature type="domain" description="UDP-glucose/GDP-mannose dehydrogenase N-terminal" evidence="1">
    <location>
        <begin position="1"/>
        <end position="182"/>
    </location>
</feature>
<dbReference type="Proteomes" id="UP000625210">
    <property type="component" value="Unassembled WGS sequence"/>
</dbReference>
<dbReference type="GO" id="GO:0000271">
    <property type="term" value="P:polysaccharide biosynthetic process"/>
    <property type="evidence" value="ECO:0007669"/>
    <property type="project" value="InterPro"/>
</dbReference>
<dbReference type="InterPro" id="IPR017476">
    <property type="entry name" value="UDP-Glc/GDP-Man"/>
</dbReference>
<dbReference type="AlphaFoldDB" id="A0A8J2VGI9"/>
<dbReference type="GO" id="GO:0016628">
    <property type="term" value="F:oxidoreductase activity, acting on the CH-CH group of donors, NAD or NADP as acceptor"/>
    <property type="evidence" value="ECO:0007669"/>
    <property type="project" value="InterPro"/>
</dbReference>
<dbReference type="SUPFAM" id="SSF51735">
    <property type="entry name" value="NAD(P)-binding Rossmann-fold domains"/>
    <property type="match status" value="1"/>
</dbReference>
<name>A0A8J2VGI9_9BACL</name>
<dbReference type="EMBL" id="BMHQ01000002">
    <property type="protein sequence ID" value="GGE09694.1"/>
    <property type="molecule type" value="Genomic_DNA"/>
</dbReference>
<organism evidence="2 3">
    <name type="scientific">Marinithermofilum abyssi</name>
    <dbReference type="NCBI Taxonomy" id="1571185"/>
    <lineage>
        <taxon>Bacteria</taxon>
        <taxon>Bacillati</taxon>
        <taxon>Bacillota</taxon>
        <taxon>Bacilli</taxon>
        <taxon>Bacillales</taxon>
        <taxon>Thermoactinomycetaceae</taxon>
        <taxon>Marinithermofilum</taxon>
    </lineage>
</organism>
<dbReference type="InterPro" id="IPR001732">
    <property type="entry name" value="UDP-Glc/GDP-Man_DH_N"/>
</dbReference>